<evidence type="ECO:0000256" key="9">
    <source>
        <dbReference type="PROSITE-ProRule" id="PRU01373"/>
    </source>
</evidence>
<evidence type="ECO:0000256" key="10">
    <source>
        <dbReference type="SAM" id="SignalP"/>
    </source>
</evidence>
<comment type="similarity">
    <text evidence="2">Belongs to the YkuD family.</text>
</comment>
<dbReference type="GO" id="GO:0008360">
    <property type="term" value="P:regulation of cell shape"/>
    <property type="evidence" value="ECO:0007669"/>
    <property type="project" value="UniProtKB-UniRule"/>
</dbReference>
<dbReference type="InterPro" id="IPR050979">
    <property type="entry name" value="LD-transpeptidase"/>
</dbReference>
<reference evidence="13 14" key="1">
    <citation type="submission" date="2017-07" db="EMBL/GenBank/DDBJ databases">
        <title>The genome sequence of Paludifilum halophilum highlights mechanisms for microbial adaptation to high salt environemnts.</title>
        <authorList>
            <person name="Belbahri L."/>
        </authorList>
    </citation>
    <scope>NUCLEOTIDE SEQUENCE [LARGE SCALE GENOMIC DNA]</scope>
    <source>
        <strain evidence="13 14">DSM 102817</strain>
    </source>
</reference>
<evidence type="ECO:0000313" key="13">
    <source>
        <dbReference type="EMBL" id="OYD06203.1"/>
    </source>
</evidence>
<evidence type="ECO:0000313" key="14">
    <source>
        <dbReference type="Proteomes" id="UP000215459"/>
    </source>
</evidence>
<keyword evidence="10" id="KW-0732">Signal</keyword>
<sequence>MMKQGKWLFAPILALAFLFTVSVPDAEAASAFHIDIDLAINRLILFKNGTVQNVYPVATGRTPSLTPEGTFTIITKFIKPGWKGIPGGVPENPLGERWLGLKVNGDQGRTYGIHGTNNPQSIGSHASSGCVRMYNEDVIQLYDTVPIGTPVTIHTGKTGDREQIELQPASGQVKITVPVANIRSHPSLDASILHKSTRGTPFTLTGSAGDWYRVQTDADKTAYVHRTVAEKIPSTLRVTAPLANIRQTPSMTGEVVQRVPEGTRLHPTEMKGNWHRIRLNNGKTAYIHKNVVR</sequence>
<evidence type="ECO:0000256" key="1">
    <source>
        <dbReference type="ARBA" id="ARBA00004752"/>
    </source>
</evidence>
<evidence type="ECO:0000256" key="3">
    <source>
        <dbReference type="ARBA" id="ARBA00022679"/>
    </source>
</evidence>
<evidence type="ECO:0008006" key="15">
    <source>
        <dbReference type="Google" id="ProtNLM"/>
    </source>
</evidence>
<evidence type="ECO:0000256" key="2">
    <source>
        <dbReference type="ARBA" id="ARBA00005992"/>
    </source>
</evidence>
<dbReference type="FunFam" id="2.40.440.10:FF:000003">
    <property type="entry name" value="L,D-transpeptidase YciB"/>
    <property type="match status" value="1"/>
</dbReference>
<evidence type="ECO:0000256" key="6">
    <source>
        <dbReference type="ARBA" id="ARBA00022984"/>
    </source>
</evidence>
<dbReference type="SUPFAM" id="SSF141523">
    <property type="entry name" value="L,D-transpeptidase catalytic domain-like"/>
    <property type="match status" value="1"/>
</dbReference>
<comment type="caution">
    <text evidence="13">The sequence shown here is derived from an EMBL/GenBank/DDBJ whole genome shotgun (WGS) entry which is preliminary data.</text>
</comment>
<dbReference type="SMART" id="SM00287">
    <property type="entry name" value="SH3b"/>
    <property type="match status" value="2"/>
</dbReference>
<dbReference type="GO" id="GO:0005576">
    <property type="term" value="C:extracellular region"/>
    <property type="evidence" value="ECO:0007669"/>
    <property type="project" value="TreeGrafter"/>
</dbReference>
<feature type="signal peptide" evidence="10">
    <location>
        <begin position="1"/>
        <end position="28"/>
    </location>
</feature>
<dbReference type="Gene3D" id="2.30.30.40">
    <property type="entry name" value="SH3 Domains"/>
    <property type="match status" value="2"/>
</dbReference>
<feature type="domain" description="SH3b" evidence="11">
    <location>
        <begin position="233"/>
        <end position="293"/>
    </location>
</feature>
<evidence type="ECO:0000259" key="12">
    <source>
        <dbReference type="PROSITE" id="PS52029"/>
    </source>
</evidence>
<feature type="domain" description="L,D-TPase catalytic" evidence="12">
    <location>
        <begin position="32"/>
        <end position="154"/>
    </location>
</feature>
<name>A0A235B1P4_9BACL</name>
<evidence type="ECO:0000259" key="11">
    <source>
        <dbReference type="PROSITE" id="PS51781"/>
    </source>
</evidence>
<organism evidence="13 14">
    <name type="scientific">Paludifilum halophilum</name>
    <dbReference type="NCBI Taxonomy" id="1642702"/>
    <lineage>
        <taxon>Bacteria</taxon>
        <taxon>Bacillati</taxon>
        <taxon>Bacillota</taxon>
        <taxon>Bacilli</taxon>
        <taxon>Bacillales</taxon>
        <taxon>Thermoactinomycetaceae</taxon>
        <taxon>Paludifilum</taxon>
    </lineage>
</organism>
<dbReference type="GO" id="GO:0016740">
    <property type="term" value="F:transferase activity"/>
    <property type="evidence" value="ECO:0007669"/>
    <property type="project" value="UniProtKB-KW"/>
</dbReference>
<dbReference type="PANTHER" id="PTHR30582:SF4">
    <property type="entry name" value="L,D-TRANSPEPTIDASE YQJB-RELATED"/>
    <property type="match status" value="1"/>
</dbReference>
<comment type="pathway">
    <text evidence="8">Glycan biosynthesis.</text>
</comment>
<feature type="chain" id="PRO_5011295344" description="SH3b domain-containing protein" evidence="10">
    <location>
        <begin position="29"/>
        <end position="293"/>
    </location>
</feature>
<keyword evidence="6 9" id="KW-0573">Peptidoglycan synthesis</keyword>
<dbReference type="CDD" id="cd16913">
    <property type="entry name" value="YkuD_like"/>
    <property type="match status" value="1"/>
</dbReference>
<dbReference type="InterPro" id="IPR038063">
    <property type="entry name" value="Transpep_catalytic_dom"/>
</dbReference>
<evidence type="ECO:0000256" key="7">
    <source>
        <dbReference type="ARBA" id="ARBA00023316"/>
    </source>
</evidence>
<keyword evidence="3" id="KW-0808">Transferase</keyword>
<dbReference type="PROSITE" id="PS52029">
    <property type="entry name" value="LD_TPASE"/>
    <property type="match status" value="1"/>
</dbReference>
<dbReference type="UniPathway" id="UPA00219"/>
<dbReference type="Pfam" id="PF03734">
    <property type="entry name" value="YkuD"/>
    <property type="match status" value="1"/>
</dbReference>
<keyword evidence="14" id="KW-1185">Reference proteome</keyword>
<keyword evidence="7 9" id="KW-0961">Cell wall biogenesis/degradation</keyword>
<comment type="pathway">
    <text evidence="1 9">Cell wall biogenesis; peptidoglycan biosynthesis.</text>
</comment>
<dbReference type="EMBL" id="NOWF01000016">
    <property type="protein sequence ID" value="OYD06203.1"/>
    <property type="molecule type" value="Genomic_DNA"/>
</dbReference>
<dbReference type="InterPro" id="IPR005490">
    <property type="entry name" value="LD_TPept_cat_dom"/>
</dbReference>
<dbReference type="Proteomes" id="UP000215459">
    <property type="component" value="Unassembled WGS sequence"/>
</dbReference>
<feature type="active site" description="Proton donor/acceptor" evidence="9">
    <location>
        <position position="114"/>
    </location>
</feature>
<keyword evidence="5 9" id="KW-0133">Cell shape</keyword>
<gene>
    <name evidence="13" type="ORF">CHM34_17575</name>
</gene>
<proteinExistence type="inferred from homology"/>
<keyword evidence="4" id="KW-0378">Hydrolase</keyword>
<dbReference type="GO" id="GO:0071555">
    <property type="term" value="P:cell wall organization"/>
    <property type="evidence" value="ECO:0007669"/>
    <property type="project" value="UniProtKB-UniRule"/>
</dbReference>
<accession>A0A235B1P4</accession>
<dbReference type="InterPro" id="IPR003646">
    <property type="entry name" value="SH3-like_bac-type"/>
</dbReference>
<protein>
    <recommendedName>
        <fullName evidence="15">SH3b domain-containing protein</fullName>
    </recommendedName>
</protein>
<dbReference type="GO" id="GO:0018104">
    <property type="term" value="P:peptidoglycan-protein cross-linking"/>
    <property type="evidence" value="ECO:0007669"/>
    <property type="project" value="TreeGrafter"/>
</dbReference>
<dbReference type="PROSITE" id="PS51781">
    <property type="entry name" value="SH3B"/>
    <property type="match status" value="1"/>
</dbReference>
<dbReference type="AlphaFoldDB" id="A0A235B1P4"/>
<dbReference type="GO" id="GO:0071972">
    <property type="term" value="F:peptidoglycan L,D-transpeptidase activity"/>
    <property type="evidence" value="ECO:0007669"/>
    <property type="project" value="TreeGrafter"/>
</dbReference>
<dbReference type="PANTHER" id="PTHR30582">
    <property type="entry name" value="L,D-TRANSPEPTIDASE"/>
    <property type="match status" value="1"/>
</dbReference>
<dbReference type="Pfam" id="PF08239">
    <property type="entry name" value="SH3_3"/>
    <property type="match status" value="2"/>
</dbReference>
<evidence type="ECO:0000256" key="8">
    <source>
        <dbReference type="ARBA" id="ARBA00060592"/>
    </source>
</evidence>
<dbReference type="Gene3D" id="2.40.440.10">
    <property type="entry name" value="L,D-transpeptidase catalytic domain-like"/>
    <property type="match status" value="1"/>
</dbReference>
<evidence type="ECO:0000256" key="5">
    <source>
        <dbReference type="ARBA" id="ARBA00022960"/>
    </source>
</evidence>
<feature type="active site" description="Nucleophile" evidence="9">
    <location>
        <position position="130"/>
    </location>
</feature>
<evidence type="ECO:0000256" key="4">
    <source>
        <dbReference type="ARBA" id="ARBA00022801"/>
    </source>
</evidence>